<evidence type="ECO:0000313" key="7">
    <source>
        <dbReference type="EMBL" id="ALS02269.1"/>
    </source>
</evidence>
<dbReference type="PANTHER" id="PTHR10353">
    <property type="entry name" value="GLYCOSYL HYDROLASE"/>
    <property type="match status" value="1"/>
</dbReference>
<dbReference type="OrthoDB" id="9765195at2"/>
<dbReference type="InterPro" id="IPR017853">
    <property type="entry name" value="GH"/>
</dbReference>
<dbReference type="PRINTS" id="PR00131">
    <property type="entry name" value="GLHYDRLASE1"/>
</dbReference>
<keyword evidence="9" id="KW-1185">Reference proteome</keyword>
<feature type="active site" description="Nucleophile" evidence="4">
    <location>
        <position position="363"/>
    </location>
</feature>
<sequence length="463" mass="53803">MTHTFPENFLWGASISAHQTEGAYQSDGKGLSVQDTRQRDNHDIADFTVAVDHYHHYKEDIRLLAEMGIKVFRFSIAWTRIFPNGRGEINQKGLQHYSDVIDELLKYDIQPYITLNHFDLPQALEDEGGWSVRSTVDAFKIYAETLFDAYGDRVKHWLTINEPNIMLLVDKKILGKEIPLQEKYQQFHHLMIAEKYAFKRCHELIEGGQIGPVPNISLVYPATSKPMDNQAALYFNSVRNWAYLDFSCFGRYNAVFKDYLNRNNITIEYAAEDQELMENNFPDFVAMNFYTTVTVEKPTEKDGMANGISDQQSEDIMEWGFYKGFTNPYLKKNEFNWTIDPDGLKTTLQTLYDRYHLPIIITENGLGAKDELTADGKIHDPYRISYLEQHIEQCLQAIEAGVDLIGYSPWSAIDLISVHEGISKRYGFIYVDRTEHDKKELTRYKKDSFYWYQTLIETNQLPS</sequence>
<accession>A0A0S3KD77</accession>
<dbReference type="PROSITE" id="PS00572">
    <property type="entry name" value="GLYCOSYL_HYDROL_F1_1"/>
    <property type="match status" value="1"/>
</dbReference>
<evidence type="ECO:0000256" key="2">
    <source>
        <dbReference type="ARBA" id="ARBA00022801"/>
    </source>
</evidence>
<dbReference type="InterPro" id="IPR018120">
    <property type="entry name" value="Glyco_hydro_1_AS"/>
</dbReference>
<name>A0A0S3KD77_9ENTE</name>
<comment type="similarity">
    <text evidence="1 5">Belongs to the glycosyl hydrolase 1 family.</text>
</comment>
<dbReference type="Proteomes" id="UP000183039">
    <property type="component" value="Unassembled WGS sequence"/>
</dbReference>
<dbReference type="Pfam" id="PF00232">
    <property type="entry name" value="Glyco_hydro_1"/>
    <property type="match status" value="1"/>
</dbReference>
<dbReference type="PROSITE" id="PS00653">
    <property type="entry name" value="GLYCOSYL_HYDROL_F1_2"/>
    <property type="match status" value="1"/>
</dbReference>
<evidence type="ECO:0000256" key="3">
    <source>
        <dbReference type="ARBA" id="ARBA00023295"/>
    </source>
</evidence>
<dbReference type="Proteomes" id="UP000065511">
    <property type="component" value="Chromosome"/>
</dbReference>
<keyword evidence="2 6" id="KW-0378">Hydrolase</keyword>
<evidence type="ECO:0000256" key="1">
    <source>
        <dbReference type="ARBA" id="ARBA00010838"/>
    </source>
</evidence>
<dbReference type="GO" id="GO:0008422">
    <property type="term" value="F:beta-glucosidase activity"/>
    <property type="evidence" value="ECO:0007669"/>
    <property type="project" value="TreeGrafter"/>
</dbReference>
<dbReference type="SUPFAM" id="SSF51445">
    <property type="entry name" value="(Trans)glycosidases"/>
    <property type="match status" value="1"/>
</dbReference>
<keyword evidence="3 6" id="KW-0326">Glycosidase</keyword>
<evidence type="ECO:0000313" key="8">
    <source>
        <dbReference type="EMBL" id="OJG92372.1"/>
    </source>
</evidence>
<evidence type="ECO:0000256" key="6">
    <source>
        <dbReference type="RuleBase" id="RU004468"/>
    </source>
</evidence>
<evidence type="ECO:0000256" key="4">
    <source>
        <dbReference type="PROSITE-ProRule" id="PRU10055"/>
    </source>
</evidence>
<dbReference type="InterPro" id="IPR033132">
    <property type="entry name" value="GH_1_N_CS"/>
</dbReference>
<dbReference type="EMBL" id="CP013614">
    <property type="protein sequence ID" value="ALS02269.1"/>
    <property type="molecule type" value="Genomic_DNA"/>
</dbReference>
<dbReference type="FunFam" id="3.20.20.80:FF:000004">
    <property type="entry name" value="Beta-glucosidase 6-phospho-beta-glucosidase"/>
    <property type="match status" value="1"/>
</dbReference>
<evidence type="ECO:0000313" key="10">
    <source>
        <dbReference type="Proteomes" id="UP000183039"/>
    </source>
</evidence>
<organism evidence="8 10">
    <name type="scientific">Enterococcus silesiacus</name>
    <dbReference type="NCBI Taxonomy" id="332949"/>
    <lineage>
        <taxon>Bacteria</taxon>
        <taxon>Bacillati</taxon>
        <taxon>Bacillota</taxon>
        <taxon>Bacilli</taxon>
        <taxon>Lactobacillales</taxon>
        <taxon>Enterococcaceae</taxon>
        <taxon>Enterococcus</taxon>
    </lineage>
</organism>
<dbReference type="EMBL" id="JXLC01000006">
    <property type="protein sequence ID" value="OJG92372.1"/>
    <property type="molecule type" value="Genomic_DNA"/>
</dbReference>
<dbReference type="RefSeq" id="WP_071877106.1">
    <property type="nucleotide sequence ID" value="NZ_JXLC01000006.1"/>
</dbReference>
<dbReference type="PANTHER" id="PTHR10353:SF136">
    <property type="entry name" value="ARYL-PHOSPHO-BETA-D-GLUCOSIDASE BGLC"/>
    <property type="match status" value="1"/>
</dbReference>
<dbReference type="InterPro" id="IPR001360">
    <property type="entry name" value="Glyco_hydro_1"/>
</dbReference>
<reference evidence="8 10" key="1">
    <citation type="submission" date="2014-12" db="EMBL/GenBank/DDBJ databases">
        <title>Draft genome sequences of 29 type strains of Enterococci.</title>
        <authorList>
            <person name="Zhong Z."/>
            <person name="Sun Z."/>
            <person name="Liu W."/>
            <person name="Zhang W."/>
            <person name="Zhang H."/>
        </authorList>
    </citation>
    <scope>NUCLEOTIDE SEQUENCE [LARGE SCALE GENOMIC DNA]</scope>
    <source>
        <strain evidence="8 10">DSM 22801</strain>
    </source>
</reference>
<dbReference type="AlphaFoldDB" id="A0A0S3KD77"/>
<reference evidence="7 9" key="2">
    <citation type="submission" date="2015-12" db="EMBL/GenBank/DDBJ databases">
        <authorList>
            <person name="Lauer A."/>
            <person name="Humrighouse B."/>
            <person name="Loparev V."/>
            <person name="Shewmaker P.L."/>
            <person name="Whitney A.M."/>
            <person name="McLaughlin R.W."/>
        </authorList>
    </citation>
    <scope>NUCLEOTIDE SEQUENCE [LARGE SCALE GENOMIC DNA]</scope>
    <source>
        <strain evidence="7 9">LMG 23085</strain>
    </source>
</reference>
<dbReference type="Gene3D" id="3.20.20.80">
    <property type="entry name" value="Glycosidases"/>
    <property type="match status" value="1"/>
</dbReference>
<gene>
    <name evidence="7" type="ORF">ATZ33_13000</name>
    <name evidence="8" type="ORF">RV15_GL003165</name>
</gene>
<protein>
    <submittedName>
        <fullName evidence="7">6-phospho-beta-glucosidase</fullName>
    </submittedName>
</protein>
<dbReference type="GO" id="GO:0016052">
    <property type="term" value="P:carbohydrate catabolic process"/>
    <property type="evidence" value="ECO:0007669"/>
    <property type="project" value="TreeGrafter"/>
</dbReference>
<dbReference type="KEGG" id="ess:ATZ33_13000"/>
<proteinExistence type="inferred from homology"/>
<evidence type="ECO:0000313" key="9">
    <source>
        <dbReference type="Proteomes" id="UP000065511"/>
    </source>
</evidence>
<dbReference type="GO" id="GO:0005829">
    <property type="term" value="C:cytosol"/>
    <property type="evidence" value="ECO:0007669"/>
    <property type="project" value="TreeGrafter"/>
</dbReference>
<evidence type="ECO:0000256" key="5">
    <source>
        <dbReference type="RuleBase" id="RU003690"/>
    </source>
</evidence>